<sequence length="58" mass="6962">MCCIICFNKQYFYVYNSKTHIIIKLFSLRSGIRMQKKYNQKINTPCARLLVDIIKETK</sequence>
<dbReference type="AlphaFoldDB" id="K7YLA6"/>
<accession>K7YLA6</accession>
<dbReference type="EMBL" id="CP003539">
    <property type="protein sequence ID" value="AFX98272.1"/>
    <property type="molecule type" value="Genomic_DNA"/>
</dbReference>
<gene>
    <name evidence="1" type="ORF">A1OE_58</name>
</gene>
<dbReference type="Proteomes" id="UP000010077">
    <property type="component" value="Chromosome"/>
</dbReference>
<organism evidence="1 2">
    <name type="scientific">Candidatus Endolissoclinum faulkneri L2</name>
    <dbReference type="NCBI Taxonomy" id="1193729"/>
    <lineage>
        <taxon>Bacteria</taxon>
        <taxon>Pseudomonadati</taxon>
        <taxon>Pseudomonadota</taxon>
        <taxon>Alphaproteobacteria</taxon>
        <taxon>Rhodospirillales</taxon>
        <taxon>Rhodospirillaceae</taxon>
        <taxon>Candidatus Endolissoclinum</taxon>
    </lineage>
</organism>
<evidence type="ECO:0000313" key="2">
    <source>
        <dbReference type="Proteomes" id="UP000010077"/>
    </source>
</evidence>
<reference evidence="1 2" key="1">
    <citation type="journal article" date="2012" name="Proc. Natl. Acad. Sci. U.S.A.">
        <title>Genome streamlining and chemical defense in a coral reef symbiosis.</title>
        <authorList>
            <person name="Kwan J.C."/>
            <person name="Donia M.S."/>
            <person name="Han A.W."/>
            <person name="Hirose E."/>
            <person name="Haygood M.G."/>
            <person name="Schmidt E.W."/>
        </authorList>
    </citation>
    <scope>NUCLEOTIDE SEQUENCE [LARGE SCALE GENOMIC DNA]</scope>
    <source>
        <strain evidence="1 2">L2</strain>
    </source>
</reference>
<protein>
    <submittedName>
        <fullName evidence="1">Uncharacterized protein</fullName>
    </submittedName>
</protein>
<dbReference type="HOGENOM" id="CLU_2970819_0_0_5"/>
<proteinExistence type="predicted"/>
<keyword evidence="2" id="KW-1185">Reference proteome</keyword>
<dbReference type="KEGG" id="thal:A1OE_58"/>
<name>K7YLA6_9PROT</name>
<evidence type="ECO:0000313" key="1">
    <source>
        <dbReference type="EMBL" id="AFX98272.1"/>
    </source>
</evidence>